<dbReference type="AlphaFoldDB" id="A0A0P1A977"/>
<proteinExistence type="predicted"/>
<evidence type="ECO:0000313" key="3">
    <source>
        <dbReference type="Proteomes" id="UP000054928"/>
    </source>
</evidence>
<dbReference type="GeneID" id="36399590"/>
<keyword evidence="3" id="KW-1185">Reference proteome</keyword>
<name>A0A0P1A977_PLAHL</name>
<dbReference type="EMBL" id="CCYD01000261">
    <property type="protein sequence ID" value="CEG37074.1"/>
    <property type="molecule type" value="Genomic_DNA"/>
</dbReference>
<dbReference type="Proteomes" id="UP000054928">
    <property type="component" value="Unassembled WGS sequence"/>
</dbReference>
<protein>
    <submittedName>
        <fullName evidence="2">Uncharacterized protein</fullName>
    </submittedName>
</protein>
<sequence length="167" mass="18283">MSPVSTTRKSPSLAGSDSEHGQSPNSSPACGAMSDSASAALVDVHPGLDEHKRRALRKLSMTSDLVEDEEVIDYESDTSFPAWDDKEGKLRQRRGTSPARALQTPCPFPDFSSAEERGVITNDLDGDQRRQLVAAHRTAQERAHSRPVIDPRVKYGFRPVEAKDPVT</sequence>
<evidence type="ECO:0000313" key="2">
    <source>
        <dbReference type="EMBL" id="CEG37074.1"/>
    </source>
</evidence>
<reference evidence="3" key="1">
    <citation type="submission" date="2014-09" db="EMBL/GenBank/DDBJ databases">
        <authorList>
            <person name="Sharma Rahul"/>
            <person name="Thines Marco"/>
        </authorList>
    </citation>
    <scope>NUCLEOTIDE SEQUENCE [LARGE SCALE GENOMIC DNA]</scope>
</reference>
<feature type="region of interest" description="Disordered" evidence="1">
    <location>
        <begin position="1"/>
        <end position="48"/>
    </location>
</feature>
<organism evidence="2 3">
    <name type="scientific">Plasmopara halstedii</name>
    <name type="common">Downy mildew of sunflower</name>
    <dbReference type="NCBI Taxonomy" id="4781"/>
    <lineage>
        <taxon>Eukaryota</taxon>
        <taxon>Sar</taxon>
        <taxon>Stramenopiles</taxon>
        <taxon>Oomycota</taxon>
        <taxon>Peronosporomycetes</taxon>
        <taxon>Peronosporales</taxon>
        <taxon>Peronosporaceae</taxon>
        <taxon>Plasmopara</taxon>
    </lineage>
</organism>
<dbReference type="RefSeq" id="XP_024573443.1">
    <property type="nucleotide sequence ID" value="XM_024722358.1"/>
</dbReference>
<evidence type="ECO:0000256" key="1">
    <source>
        <dbReference type="SAM" id="MobiDB-lite"/>
    </source>
</evidence>
<dbReference type="OrthoDB" id="127590at2759"/>
<feature type="compositionally biased region" description="Polar residues" evidence="1">
    <location>
        <begin position="1"/>
        <end position="28"/>
    </location>
</feature>
<feature type="region of interest" description="Disordered" evidence="1">
    <location>
        <begin position="79"/>
        <end position="114"/>
    </location>
</feature>
<accession>A0A0P1A977</accession>